<dbReference type="InterPro" id="IPR001878">
    <property type="entry name" value="Znf_CCHC"/>
</dbReference>
<evidence type="ECO:0000313" key="3">
    <source>
        <dbReference type="EMBL" id="KAG5512311.1"/>
    </source>
</evidence>
<evidence type="ECO:0000256" key="1">
    <source>
        <dbReference type="SAM" id="MobiDB-lite"/>
    </source>
</evidence>
<sequence>MAMTKKSHAPLLPLQEREKQEKQQQHIMDTPSAVARPHSFLVYPIPSIADESFLQLIFRNTVKRSLFLGFGCGRFAVVELTSAAVAAEVEAAIHKTAAEFKGQEGGVAALQDVNGAREDVAAPHGNFDCVAAAVDDDDDDDAVEHMTLADLFTPQLPSPSLASASAPDREAPDFSHIPYLVWRDRPVHVVVSGVRVADFYESGGAVPVHHTKRSTDAEGGGSDRLKAGKRPRNNSGPTPDPSPSSSLPAGDMEGEAGRHPRGGAAVVAAATKPLFPKNCCQKCGSADHFTRHCDGSGTSRSSPSGAIAEVASTSVAAHVATQPRRGALSATAGATIDAPAPLSAKAKPTLHNTSKDQCKYCGSDAHLSRHCPNKN</sequence>
<feature type="compositionally biased region" description="Basic and acidic residues" evidence="1">
    <location>
        <begin position="213"/>
        <end position="226"/>
    </location>
</feature>
<gene>
    <name evidence="3" type="ORF">JKF63_07836</name>
</gene>
<dbReference type="KEGG" id="phet:94293841"/>
<evidence type="ECO:0000313" key="4">
    <source>
        <dbReference type="Proteomes" id="UP000674318"/>
    </source>
</evidence>
<comment type="caution">
    <text evidence="3">The sequence shown here is derived from an EMBL/GenBank/DDBJ whole genome shotgun (WGS) entry which is preliminary data.</text>
</comment>
<accession>A0A836YJ91</accession>
<feature type="region of interest" description="Disordered" evidence="1">
    <location>
        <begin position="206"/>
        <end position="263"/>
    </location>
</feature>
<feature type="compositionally biased region" description="Basic and acidic residues" evidence="1">
    <location>
        <begin position="15"/>
        <end position="24"/>
    </location>
</feature>
<protein>
    <recommendedName>
        <fullName evidence="2">CCHC-type domain-containing protein</fullName>
    </recommendedName>
</protein>
<keyword evidence="4" id="KW-1185">Reference proteome</keyword>
<reference evidence="3 4" key="1">
    <citation type="submission" date="2021-02" db="EMBL/GenBank/DDBJ databases">
        <title>Porcisia hertigi Genome sequencing and assembly.</title>
        <authorList>
            <person name="Almutairi H."/>
            <person name="Gatherer D."/>
        </authorList>
    </citation>
    <scope>NUCLEOTIDE SEQUENCE [LARGE SCALE GENOMIC DNA]</scope>
    <source>
        <strain evidence="3 4">C119</strain>
    </source>
</reference>
<dbReference type="GeneID" id="94293841"/>
<dbReference type="Proteomes" id="UP000674318">
    <property type="component" value="Chromosome 1"/>
</dbReference>
<dbReference type="Gene3D" id="4.10.60.10">
    <property type="entry name" value="Zinc finger, CCHC-type"/>
    <property type="match status" value="1"/>
</dbReference>
<dbReference type="RefSeq" id="XP_067760023.1">
    <property type="nucleotide sequence ID" value="XM_067903764.1"/>
</dbReference>
<dbReference type="AlphaFoldDB" id="A0A836YJ91"/>
<name>A0A836YJ91_9TRYP</name>
<feature type="domain" description="CCHC-type" evidence="2">
    <location>
        <begin position="357"/>
        <end position="373"/>
    </location>
</feature>
<proteinExistence type="predicted"/>
<evidence type="ECO:0000259" key="2">
    <source>
        <dbReference type="SMART" id="SM00343"/>
    </source>
</evidence>
<feature type="domain" description="CCHC-type" evidence="2">
    <location>
        <begin position="279"/>
        <end position="295"/>
    </location>
</feature>
<dbReference type="SMART" id="SM00343">
    <property type="entry name" value="ZnF_C2HC"/>
    <property type="match status" value="2"/>
</dbReference>
<organism evidence="3 4">
    <name type="scientific">Porcisia hertigi</name>
    <dbReference type="NCBI Taxonomy" id="2761500"/>
    <lineage>
        <taxon>Eukaryota</taxon>
        <taxon>Discoba</taxon>
        <taxon>Euglenozoa</taxon>
        <taxon>Kinetoplastea</taxon>
        <taxon>Metakinetoplastina</taxon>
        <taxon>Trypanosomatida</taxon>
        <taxon>Trypanosomatidae</taxon>
        <taxon>Leishmaniinae</taxon>
        <taxon>Porcisia</taxon>
    </lineage>
</organism>
<dbReference type="GO" id="GO:0008270">
    <property type="term" value="F:zinc ion binding"/>
    <property type="evidence" value="ECO:0007669"/>
    <property type="project" value="InterPro"/>
</dbReference>
<feature type="region of interest" description="Disordered" evidence="1">
    <location>
        <begin position="1"/>
        <end position="27"/>
    </location>
</feature>
<dbReference type="GO" id="GO:0003676">
    <property type="term" value="F:nucleic acid binding"/>
    <property type="evidence" value="ECO:0007669"/>
    <property type="project" value="InterPro"/>
</dbReference>
<dbReference type="OrthoDB" id="267257at2759"/>
<dbReference type="EMBL" id="JAFJZO010000001">
    <property type="protein sequence ID" value="KAG5512311.1"/>
    <property type="molecule type" value="Genomic_DNA"/>
</dbReference>